<protein>
    <submittedName>
        <fullName evidence="1">Uncharacterized protein</fullName>
    </submittedName>
</protein>
<keyword evidence="2" id="KW-1185">Reference proteome</keyword>
<dbReference type="RefSeq" id="WP_161041278.1">
    <property type="nucleotide sequence ID" value="NZ_WWCM01000029.1"/>
</dbReference>
<name>A0ABW9VSM8_9BURK</name>
<proteinExistence type="predicted"/>
<reference evidence="1 2" key="1">
    <citation type="submission" date="2019-12" db="EMBL/GenBank/DDBJ databases">
        <title>Novel species isolated from a subtropical stream in China.</title>
        <authorList>
            <person name="Lu H."/>
        </authorList>
    </citation>
    <scope>NUCLEOTIDE SEQUENCE [LARGE SCALE GENOMIC DNA]</scope>
    <source>
        <strain evidence="1 2">CY13W</strain>
    </source>
</reference>
<organism evidence="1 2">
    <name type="scientific">Duganella qianjiadongensis</name>
    <dbReference type="NCBI Taxonomy" id="2692176"/>
    <lineage>
        <taxon>Bacteria</taxon>
        <taxon>Pseudomonadati</taxon>
        <taxon>Pseudomonadota</taxon>
        <taxon>Betaproteobacteria</taxon>
        <taxon>Burkholderiales</taxon>
        <taxon>Oxalobacteraceae</taxon>
        <taxon>Telluria group</taxon>
        <taxon>Duganella</taxon>
    </lineage>
</organism>
<accession>A0ABW9VSM8</accession>
<evidence type="ECO:0000313" key="1">
    <source>
        <dbReference type="EMBL" id="MYM42024.1"/>
    </source>
</evidence>
<evidence type="ECO:0000313" key="2">
    <source>
        <dbReference type="Proteomes" id="UP000478090"/>
    </source>
</evidence>
<comment type="caution">
    <text evidence="1">The sequence shown here is derived from an EMBL/GenBank/DDBJ whole genome shotgun (WGS) entry which is preliminary data.</text>
</comment>
<sequence>MSIIKFVGTTAVPKFDHGWGRFLRPDGAGFTLTIYLPYDIYLDLELHLLETRPDIKPAAFIQELLHRWLTLDKERLIARKNGQALRGFQWKNVFLPDGTRLRTRHHNKVEFAAVVGEQIIAEDGQSLTPSQFANRHACGRNAWRFVWLRLPGDDYWVRADQFRSRLEQAQQQRTMSKEALAGTV</sequence>
<dbReference type="EMBL" id="WWCM01000029">
    <property type="protein sequence ID" value="MYM42024.1"/>
    <property type="molecule type" value="Genomic_DNA"/>
</dbReference>
<dbReference type="Proteomes" id="UP000478090">
    <property type="component" value="Unassembled WGS sequence"/>
</dbReference>
<gene>
    <name evidence="1" type="ORF">GTP27_22225</name>
</gene>